<sequence>MGEEGKNMSQETDRTLYGRVFHRNVCWQRSYERAEGEELLMALYGSLRNGLYNNRRFDLQNRSEFLGTIKIDGYSLYSLGPYPAVYPSEKGSVVAEVRRFSGKRQLEVAKSIDYMELFGGYHREYVDLELPEKKLRGIIYVYDEKPETEVIDHGDWARYLKEKELPE</sequence>
<evidence type="ECO:0000313" key="3">
    <source>
        <dbReference type="Proteomes" id="UP000002487"/>
    </source>
</evidence>
<name>Q8TH67_METAC</name>
<dbReference type="InterPro" id="IPR036568">
    <property type="entry name" value="GGCT-like_sf"/>
</dbReference>
<proteinExistence type="predicted"/>
<dbReference type="Gene3D" id="3.10.490.10">
    <property type="entry name" value="Gamma-glutamyl cyclotransferase-like"/>
    <property type="match status" value="1"/>
</dbReference>
<dbReference type="InterPro" id="IPR009288">
    <property type="entry name" value="AIG2-like_dom"/>
</dbReference>
<dbReference type="AlphaFoldDB" id="Q8TH67"/>
<dbReference type="PhylomeDB" id="Q8TH67"/>
<evidence type="ECO:0000259" key="1">
    <source>
        <dbReference type="Pfam" id="PF06094"/>
    </source>
</evidence>
<dbReference type="HOGENOM" id="CLU_130791_0_0_2"/>
<gene>
    <name evidence="2" type="ordered locus">MA_4655</name>
</gene>
<protein>
    <recommendedName>
        <fullName evidence="1">Gamma-glutamylcyclotransferase AIG2-like domain-containing protein</fullName>
    </recommendedName>
</protein>
<dbReference type="Proteomes" id="UP000002487">
    <property type="component" value="Chromosome"/>
</dbReference>
<dbReference type="EnsemblBacteria" id="AAM07989">
    <property type="protein sequence ID" value="AAM07989"/>
    <property type="gene ID" value="MA_4655"/>
</dbReference>
<accession>Q8TH67</accession>
<dbReference type="Pfam" id="PF06094">
    <property type="entry name" value="GGACT"/>
    <property type="match status" value="1"/>
</dbReference>
<dbReference type="InterPro" id="IPR013024">
    <property type="entry name" value="GGCT-like"/>
</dbReference>
<feature type="domain" description="Gamma-glutamylcyclotransferase AIG2-like" evidence="1">
    <location>
        <begin position="43"/>
        <end position="157"/>
    </location>
</feature>
<dbReference type="KEGG" id="mac:MA_4655"/>
<dbReference type="SUPFAM" id="SSF110857">
    <property type="entry name" value="Gamma-glutamyl cyclotransferase-like"/>
    <property type="match status" value="1"/>
</dbReference>
<dbReference type="InParanoid" id="Q8TH67"/>
<evidence type="ECO:0000313" key="2">
    <source>
        <dbReference type="EMBL" id="AAM07989.1"/>
    </source>
</evidence>
<dbReference type="EMBL" id="AE010299">
    <property type="protein sequence ID" value="AAM07989.1"/>
    <property type="molecule type" value="Genomic_DNA"/>
</dbReference>
<reference evidence="2 3" key="1">
    <citation type="journal article" date="2002" name="Genome Res.">
        <title>The genome of Methanosarcina acetivorans reveals extensive metabolic and physiological diversity.</title>
        <authorList>
            <person name="Galagan J.E."/>
            <person name="Nusbaum C."/>
            <person name="Roy A."/>
            <person name="Endrizzi M.G."/>
            <person name="Macdonald P."/>
            <person name="FitzHugh W."/>
            <person name="Calvo S."/>
            <person name="Engels R."/>
            <person name="Smirnov S."/>
            <person name="Atnoor D."/>
            <person name="Brown A."/>
            <person name="Allen N."/>
            <person name="Naylor J."/>
            <person name="Stange-Thomann N."/>
            <person name="DeArellano K."/>
            <person name="Johnson R."/>
            <person name="Linton L."/>
            <person name="McEwan P."/>
            <person name="McKernan K."/>
            <person name="Talamas J."/>
            <person name="Tirrell A."/>
            <person name="Ye W."/>
            <person name="Zimmer A."/>
            <person name="Barber R.D."/>
            <person name="Cann I."/>
            <person name="Graham D.E."/>
            <person name="Grahame D.A."/>
            <person name="Guss A."/>
            <person name="Hedderich R."/>
            <person name="Ingram-Smith C."/>
            <person name="Kuettner C.H."/>
            <person name="Krzycki J.A."/>
            <person name="Leigh J.A."/>
            <person name="Li W."/>
            <person name="Liu J."/>
            <person name="Mukhopadhyay B."/>
            <person name="Reeve J.N."/>
            <person name="Smith K."/>
            <person name="Springer T.A."/>
            <person name="Umayam L.A."/>
            <person name="White O."/>
            <person name="White R.H."/>
            <person name="de Macario E.C."/>
            <person name="Ferry J.G."/>
            <person name="Jarrell K.F."/>
            <person name="Jing H."/>
            <person name="Macario A.J.L."/>
            <person name="Paulsen I."/>
            <person name="Pritchett M."/>
            <person name="Sowers K.R."/>
            <person name="Swanson R.V."/>
            <person name="Zinder S.H."/>
            <person name="Lander E."/>
            <person name="Metcalf W.W."/>
            <person name="Birren B."/>
        </authorList>
    </citation>
    <scope>NUCLEOTIDE SEQUENCE [LARGE SCALE GENOMIC DNA]</scope>
    <source>
        <strain evidence="3">ATCC 35395 / DSM 2834 / JCM 12185 / C2A</strain>
    </source>
</reference>
<keyword evidence="3" id="KW-1185">Reference proteome</keyword>
<organism evidence="2 3">
    <name type="scientific">Methanosarcina acetivorans (strain ATCC 35395 / DSM 2834 / JCM 12185 / C2A)</name>
    <dbReference type="NCBI Taxonomy" id="188937"/>
    <lineage>
        <taxon>Archaea</taxon>
        <taxon>Methanobacteriati</taxon>
        <taxon>Methanobacteriota</taxon>
        <taxon>Stenosarchaea group</taxon>
        <taxon>Methanomicrobia</taxon>
        <taxon>Methanosarcinales</taxon>
        <taxon>Methanosarcinaceae</taxon>
        <taxon>Methanosarcina</taxon>
    </lineage>
</organism>
<dbReference type="CDD" id="cd06661">
    <property type="entry name" value="GGCT_like"/>
    <property type="match status" value="1"/>
</dbReference>